<gene>
    <name evidence="2" type="ORF">GGX14DRAFT_543863</name>
</gene>
<reference evidence="2" key="1">
    <citation type="submission" date="2023-03" db="EMBL/GenBank/DDBJ databases">
        <title>Massive genome expansion in bonnet fungi (Mycena s.s.) driven by repeated elements and novel gene families across ecological guilds.</title>
        <authorList>
            <consortium name="Lawrence Berkeley National Laboratory"/>
            <person name="Harder C.B."/>
            <person name="Miyauchi S."/>
            <person name="Viragh M."/>
            <person name="Kuo A."/>
            <person name="Thoen E."/>
            <person name="Andreopoulos B."/>
            <person name="Lu D."/>
            <person name="Skrede I."/>
            <person name="Drula E."/>
            <person name="Henrissat B."/>
            <person name="Morin E."/>
            <person name="Kohler A."/>
            <person name="Barry K."/>
            <person name="LaButti K."/>
            <person name="Morin E."/>
            <person name="Salamov A."/>
            <person name="Lipzen A."/>
            <person name="Mereny Z."/>
            <person name="Hegedus B."/>
            <person name="Baldrian P."/>
            <person name="Stursova M."/>
            <person name="Weitz H."/>
            <person name="Taylor A."/>
            <person name="Grigoriev I.V."/>
            <person name="Nagy L.G."/>
            <person name="Martin F."/>
            <person name="Kauserud H."/>
        </authorList>
    </citation>
    <scope>NUCLEOTIDE SEQUENCE</scope>
    <source>
        <strain evidence="2">9144</strain>
    </source>
</reference>
<comment type="caution">
    <text evidence="2">The sequence shown here is derived from an EMBL/GenBank/DDBJ whole genome shotgun (WGS) entry which is preliminary data.</text>
</comment>
<evidence type="ECO:0000256" key="1">
    <source>
        <dbReference type="SAM" id="MobiDB-lite"/>
    </source>
</evidence>
<accession>A0AAD6YAP7</accession>
<evidence type="ECO:0000313" key="3">
    <source>
        <dbReference type="Proteomes" id="UP001219525"/>
    </source>
</evidence>
<feature type="compositionally biased region" description="Polar residues" evidence="1">
    <location>
        <begin position="63"/>
        <end position="78"/>
    </location>
</feature>
<name>A0AAD6YAP7_9AGAR</name>
<dbReference type="AlphaFoldDB" id="A0AAD6YAP7"/>
<dbReference type="EMBL" id="JARJCW010000041">
    <property type="protein sequence ID" value="KAJ7206063.1"/>
    <property type="molecule type" value="Genomic_DNA"/>
</dbReference>
<organism evidence="2 3">
    <name type="scientific">Mycena pura</name>
    <dbReference type="NCBI Taxonomy" id="153505"/>
    <lineage>
        <taxon>Eukaryota</taxon>
        <taxon>Fungi</taxon>
        <taxon>Dikarya</taxon>
        <taxon>Basidiomycota</taxon>
        <taxon>Agaricomycotina</taxon>
        <taxon>Agaricomycetes</taxon>
        <taxon>Agaricomycetidae</taxon>
        <taxon>Agaricales</taxon>
        <taxon>Marasmiineae</taxon>
        <taxon>Mycenaceae</taxon>
        <taxon>Mycena</taxon>
    </lineage>
</organism>
<sequence>MKQQGRCTKQTEAYNLFIHLKRVLSSFFMNPRPEFTLQEVSVAYVTQPVTLCQPTGTRWRGQEMSQRGSQRTGGSRKTQCSVTKLRHAVNMVHIPTEKGEAASRCQPLHTVAARTGPVLATSVENEYLYPRVGQCPVFLFSWPYSMADVGIFGVNFYQQRLFGRVSMGNTTKSAQRRRWEARELPPPQTGGYLSIYGLYRLQTACVTQRDSACTVRDGGTAPQAKAVAAWEPEGLPERVTVLAGMDRTPPVTLTRLTRPVIPRVLPVPAPNANRGPPPPIPPHPAHLQQQFNTPIVQLDTVHHAHGPPPPLPPLPPPSMLNVTSGMSAVPPLPGPSPRPQYVTPTHQPQNYQNAHILHPTHSMPPVGTSIPSGTGTYNAAPHYGTAQPQPPAHFPGQPLFPGPVHSNFSQTSLYQPKSQVNITASASETNSSSLQILIQYSRGSEWVLRRIEKTTDNFSSLVVYSRWGLPLGRNPVDKILHPGGFSVLLDVLQRTRVRQFWGNRVVCSYAGHGDHHSFVKLVERPSYLFCLQILTKTVATYDYLLPRWSSILFIHALYRGRSSIGGSGTTAISR</sequence>
<feature type="region of interest" description="Disordered" evidence="1">
    <location>
        <begin position="58"/>
        <end position="78"/>
    </location>
</feature>
<dbReference type="Proteomes" id="UP001219525">
    <property type="component" value="Unassembled WGS sequence"/>
</dbReference>
<protein>
    <submittedName>
        <fullName evidence="2">Uncharacterized protein</fullName>
    </submittedName>
</protein>
<evidence type="ECO:0000313" key="2">
    <source>
        <dbReference type="EMBL" id="KAJ7206063.1"/>
    </source>
</evidence>
<proteinExistence type="predicted"/>
<keyword evidence="3" id="KW-1185">Reference proteome</keyword>